<keyword evidence="5" id="KW-0998">Cell outer membrane</keyword>
<dbReference type="Gene3D" id="1.25.40.390">
    <property type="match status" value="1"/>
</dbReference>
<dbReference type="CDD" id="cd08977">
    <property type="entry name" value="SusD"/>
    <property type="match status" value="1"/>
</dbReference>
<organism evidence="9 10">
    <name type="scientific">Hufsiella ginkgonis</name>
    <dbReference type="NCBI Taxonomy" id="2695274"/>
    <lineage>
        <taxon>Bacteria</taxon>
        <taxon>Pseudomonadati</taxon>
        <taxon>Bacteroidota</taxon>
        <taxon>Sphingobacteriia</taxon>
        <taxon>Sphingobacteriales</taxon>
        <taxon>Sphingobacteriaceae</taxon>
        <taxon>Hufsiella</taxon>
    </lineage>
</organism>
<evidence type="ECO:0000256" key="6">
    <source>
        <dbReference type="SAM" id="SignalP"/>
    </source>
</evidence>
<dbReference type="Proteomes" id="UP000451233">
    <property type="component" value="Unassembled WGS sequence"/>
</dbReference>
<keyword evidence="10" id="KW-1185">Reference proteome</keyword>
<sequence>MKKIYIFSWVFILFAAASCKKGGFLDTKTTATINAATTFADSTNTMDFLAGLYSDIAYNYQIASAHNLMDYSKNADEGEGRYPAGGNYDKIFTQGTFASGFFNQQQTEWTLFYSVIRNCNIFLANVDKSPLSAAKKKRVKAEARFIRALHTFYAVRSFGGIPLLGDDVFDTDAEAVQKRSTYEECVNYIVSELDAISGELPLSYNGLDFGRITKGACLGLKSRMLLFAASPLYNGGGTAPSDAELQKLLCYPAADNNRWEKARLAAKAVMDMGIYSLVTDNTTKWGGNPTGLGYGFYKTFITRNNSEFILPRPLPTGKQMETYGNPKSRGGANFYCYPTQELVDWFPTINGKPIATDIKSASNPLGYDASNPYVNRDPRLSATVVYNGGLLFLNSTKTLSAVDTYVGAASGDGIVALSSNTATITGYYWRKMCDENASVQGGNNVDRSLPVIRYAEILLNYAEATNETGNAVEAMNTLKLLRARAGINAGADGMYGLPASPAKDDARLIIQNERAIELAFEQHRIWDIRRWKLGPQLDGKFVHGMQITRTGTTYTYKKIDVRTRYFKDNYYYFPIPKDDVTINPSLLQNPGY</sequence>
<evidence type="ECO:0000256" key="4">
    <source>
        <dbReference type="ARBA" id="ARBA00023136"/>
    </source>
</evidence>
<dbReference type="InterPro" id="IPR011990">
    <property type="entry name" value="TPR-like_helical_dom_sf"/>
</dbReference>
<feature type="domain" description="SusD-like N-terminal" evidence="8">
    <location>
        <begin position="104"/>
        <end position="226"/>
    </location>
</feature>
<feature type="signal peptide" evidence="6">
    <location>
        <begin position="1"/>
        <end position="17"/>
    </location>
</feature>
<evidence type="ECO:0000259" key="7">
    <source>
        <dbReference type="Pfam" id="PF07980"/>
    </source>
</evidence>
<evidence type="ECO:0000313" key="9">
    <source>
        <dbReference type="EMBL" id="MXV13776.1"/>
    </source>
</evidence>
<evidence type="ECO:0000259" key="8">
    <source>
        <dbReference type="Pfam" id="PF14322"/>
    </source>
</evidence>
<dbReference type="AlphaFoldDB" id="A0A7K1XTD4"/>
<comment type="subcellular location">
    <subcellularLocation>
        <location evidence="1">Cell outer membrane</location>
    </subcellularLocation>
</comment>
<dbReference type="EMBL" id="WVHS01000001">
    <property type="protein sequence ID" value="MXV13776.1"/>
    <property type="molecule type" value="Genomic_DNA"/>
</dbReference>
<evidence type="ECO:0000256" key="1">
    <source>
        <dbReference type="ARBA" id="ARBA00004442"/>
    </source>
</evidence>
<reference evidence="9 10" key="1">
    <citation type="submission" date="2019-11" db="EMBL/GenBank/DDBJ databases">
        <title>Pedobacter sp. HMF7056 Genome sequencing and assembly.</title>
        <authorList>
            <person name="Kang H."/>
            <person name="Kim H."/>
            <person name="Joh K."/>
        </authorList>
    </citation>
    <scope>NUCLEOTIDE SEQUENCE [LARGE SCALE GENOMIC DNA]</scope>
    <source>
        <strain evidence="9 10">HMF7056</strain>
    </source>
</reference>
<dbReference type="Pfam" id="PF07980">
    <property type="entry name" value="SusD_RagB"/>
    <property type="match status" value="1"/>
</dbReference>
<feature type="chain" id="PRO_5029591881" evidence="6">
    <location>
        <begin position="18"/>
        <end position="592"/>
    </location>
</feature>
<feature type="domain" description="RagB/SusD" evidence="7">
    <location>
        <begin position="322"/>
        <end position="592"/>
    </location>
</feature>
<dbReference type="PROSITE" id="PS51257">
    <property type="entry name" value="PROKAR_LIPOPROTEIN"/>
    <property type="match status" value="1"/>
</dbReference>
<dbReference type="SUPFAM" id="SSF48452">
    <property type="entry name" value="TPR-like"/>
    <property type="match status" value="1"/>
</dbReference>
<evidence type="ECO:0000256" key="5">
    <source>
        <dbReference type="ARBA" id="ARBA00023237"/>
    </source>
</evidence>
<dbReference type="InterPro" id="IPR033985">
    <property type="entry name" value="SusD-like_N"/>
</dbReference>
<keyword evidence="4" id="KW-0472">Membrane</keyword>
<name>A0A7K1XTD4_9SPHI</name>
<dbReference type="Pfam" id="PF14322">
    <property type="entry name" value="SusD-like_3"/>
    <property type="match status" value="1"/>
</dbReference>
<evidence type="ECO:0000313" key="10">
    <source>
        <dbReference type="Proteomes" id="UP000451233"/>
    </source>
</evidence>
<dbReference type="InterPro" id="IPR012944">
    <property type="entry name" value="SusD_RagB_dom"/>
</dbReference>
<evidence type="ECO:0000256" key="3">
    <source>
        <dbReference type="ARBA" id="ARBA00022729"/>
    </source>
</evidence>
<proteinExistence type="inferred from homology"/>
<dbReference type="GO" id="GO:0009279">
    <property type="term" value="C:cell outer membrane"/>
    <property type="evidence" value="ECO:0007669"/>
    <property type="project" value="UniProtKB-SubCell"/>
</dbReference>
<protein>
    <submittedName>
        <fullName evidence="9">RagB/SusD family nutrient uptake outer membrane protein</fullName>
    </submittedName>
</protein>
<accession>A0A7K1XTD4</accession>
<evidence type="ECO:0000256" key="2">
    <source>
        <dbReference type="ARBA" id="ARBA00006275"/>
    </source>
</evidence>
<comment type="similarity">
    <text evidence="2">Belongs to the SusD family.</text>
</comment>
<dbReference type="RefSeq" id="WP_160904806.1">
    <property type="nucleotide sequence ID" value="NZ_WVHS01000001.1"/>
</dbReference>
<keyword evidence="3 6" id="KW-0732">Signal</keyword>
<comment type="caution">
    <text evidence="9">The sequence shown here is derived from an EMBL/GenBank/DDBJ whole genome shotgun (WGS) entry which is preliminary data.</text>
</comment>
<gene>
    <name evidence="9" type="ORF">GS398_00540</name>
</gene>